<sequence length="102" mass="12017">MPFSSVLSQLSFRCPPCKQLWIGIFVNSSDYGPLSFFFSLKEKGREPISHRFLHLLLLLFFFFLFNFDTLKLFYLDRHILLHSSWLTAQGAQLCCHTPLRFP</sequence>
<name>G0UKS6_TRYCI</name>
<keyword evidence="1" id="KW-0472">Membrane</keyword>
<evidence type="ECO:0000313" key="2">
    <source>
        <dbReference type="EMBL" id="CCC89981.1"/>
    </source>
</evidence>
<feature type="transmembrane region" description="Helical" evidence="1">
    <location>
        <begin position="52"/>
        <end position="74"/>
    </location>
</feature>
<feature type="transmembrane region" description="Helical" evidence="1">
    <location>
        <begin position="20"/>
        <end position="40"/>
    </location>
</feature>
<dbReference type="AlphaFoldDB" id="G0UKS6"/>
<evidence type="ECO:0000256" key="1">
    <source>
        <dbReference type="SAM" id="Phobius"/>
    </source>
</evidence>
<dbReference type="EMBL" id="HE575317">
    <property type="protein sequence ID" value="CCC89981.1"/>
    <property type="molecule type" value="Genomic_DNA"/>
</dbReference>
<accession>G0UKS6</accession>
<organism evidence="2">
    <name type="scientific">Trypanosoma congolense (strain IL3000)</name>
    <dbReference type="NCBI Taxonomy" id="1068625"/>
    <lineage>
        <taxon>Eukaryota</taxon>
        <taxon>Discoba</taxon>
        <taxon>Euglenozoa</taxon>
        <taxon>Kinetoplastea</taxon>
        <taxon>Metakinetoplastina</taxon>
        <taxon>Trypanosomatida</taxon>
        <taxon>Trypanosomatidae</taxon>
        <taxon>Trypanosoma</taxon>
        <taxon>Nannomonas</taxon>
    </lineage>
</organism>
<keyword evidence="1" id="KW-0812">Transmembrane</keyword>
<proteinExistence type="predicted"/>
<gene>
    <name evidence="2" type="ORF">TCIL3000_4_650</name>
</gene>
<reference evidence="2" key="1">
    <citation type="journal article" date="2012" name="Proc. Natl. Acad. Sci. U.S.A.">
        <title>Antigenic diversity is generated by distinct evolutionary mechanisms in African trypanosome species.</title>
        <authorList>
            <person name="Jackson A.P."/>
            <person name="Berry A."/>
            <person name="Aslett M."/>
            <person name="Allison H.C."/>
            <person name="Burton P."/>
            <person name="Vavrova-Anderson J."/>
            <person name="Brown R."/>
            <person name="Browne H."/>
            <person name="Corton N."/>
            <person name="Hauser H."/>
            <person name="Gamble J."/>
            <person name="Gilderthorp R."/>
            <person name="Marcello L."/>
            <person name="McQuillan J."/>
            <person name="Otto T.D."/>
            <person name="Quail M.A."/>
            <person name="Sanders M.J."/>
            <person name="van Tonder A."/>
            <person name="Ginger M.L."/>
            <person name="Field M.C."/>
            <person name="Barry J.D."/>
            <person name="Hertz-Fowler C."/>
            <person name="Berriman M."/>
        </authorList>
    </citation>
    <scope>NUCLEOTIDE SEQUENCE</scope>
    <source>
        <strain evidence="2">IL3000</strain>
    </source>
</reference>
<protein>
    <submittedName>
        <fullName evidence="2">Uncharacterized protein</fullName>
    </submittedName>
</protein>
<keyword evidence="1" id="KW-1133">Transmembrane helix</keyword>